<dbReference type="GO" id="GO:0006508">
    <property type="term" value="P:proteolysis"/>
    <property type="evidence" value="ECO:0007669"/>
    <property type="project" value="InterPro"/>
</dbReference>
<keyword evidence="6" id="KW-1185">Reference proteome</keyword>
<dbReference type="InterPro" id="IPR034164">
    <property type="entry name" value="Pepsin-like_dom"/>
</dbReference>
<evidence type="ECO:0000313" key="6">
    <source>
        <dbReference type="Proteomes" id="UP000794436"/>
    </source>
</evidence>
<evidence type="ECO:0000313" key="5">
    <source>
        <dbReference type="EMBL" id="TMW61799.1"/>
    </source>
</evidence>
<sequence length="372" mass="40450">MALLLLLTRLSVALLWFTVSGADAAVFHFPLESSPVSNSRVPVWQSDFPAITSHENLTLYDYMDVHYYCYVQFGTPSQRIRVSLDTNLSQVWVLNHHLGAHLFYDHNKSTTYQPIGTPVDHDGYTGFVSQDQITIGGGALSLPHHRFVEGMTAKFGPMFKELRYDGTIGLGLAPSPITNAPSLVPGLIQQGLLDKPVVGLLHGKSVNGHVTIGGIDSSAYDGDLHYTPVKSPSSTSWNLPLDAVLLDGKSLAVDKIAVLASDSPLVFGPKAEIDKIAEAAGSENLLVNCTTPGPVISFVFSGKSFTLTKDQYVYNRGVCLFGFAPNQDPNDQTWFIGGPFLRQFYTVLDYGSKGTNDPRVGFARATTHQEEA</sequence>
<dbReference type="CDD" id="cd05471">
    <property type="entry name" value="pepsin_like"/>
    <property type="match status" value="1"/>
</dbReference>
<dbReference type="InterPro" id="IPR001461">
    <property type="entry name" value="Aspartic_peptidase_A1"/>
</dbReference>
<feature type="chain" id="PRO_5035467010" description="Peptidase A1 domain-containing protein" evidence="3">
    <location>
        <begin position="25"/>
        <end position="372"/>
    </location>
</feature>
<dbReference type="Gene3D" id="2.40.70.10">
    <property type="entry name" value="Acid Proteases"/>
    <property type="match status" value="2"/>
</dbReference>
<evidence type="ECO:0000256" key="2">
    <source>
        <dbReference type="PIRSR" id="PIRSR601461-2"/>
    </source>
</evidence>
<name>A0A8K1FI80_PYTOL</name>
<keyword evidence="2" id="KW-1015">Disulfide bond</keyword>
<feature type="domain" description="Peptidase A1" evidence="4">
    <location>
        <begin position="67"/>
        <end position="363"/>
    </location>
</feature>
<evidence type="ECO:0000259" key="4">
    <source>
        <dbReference type="PROSITE" id="PS51767"/>
    </source>
</evidence>
<dbReference type="OrthoDB" id="771136at2759"/>
<feature type="signal peptide" evidence="3">
    <location>
        <begin position="1"/>
        <end position="24"/>
    </location>
</feature>
<comment type="caution">
    <text evidence="5">The sequence shown here is derived from an EMBL/GenBank/DDBJ whole genome shotgun (WGS) entry which is preliminary data.</text>
</comment>
<dbReference type="Pfam" id="PF00026">
    <property type="entry name" value="Asp"/>
    <property type="match status" value="1"/>
</dbReference>
<feature type="disulfide bond" evidence="2">
    <location>
        <begin position="289"/>
        <end position="319"/>
    </location>
</feature>
<accession>A0A8K1FI80</accession>
<reference evidence="5" key="1">
    <citation type="submission" date="2019-03" db="EMBL/GenBank/DDBJ databases">
        <title>Long read genome sequence of the mycoparasitic Pythium oligandrum ATCC 38472 isolated from sugarbeet rhizosphere.</title>
        <authorList>
            <person name="Gaulin E."/>
        </authorList>
    </citation>
    <scope>NUCLEOTIDE SEQUENCE</scope>
    <source>
        <strain evidence="5">ATCC 38472_TT</strain>
    </source>
</reference>
<dbReference type="InterPro" id="IPR021109">
    <property type="entry name" value="Peptidase_aspartic_dom_sf"/>
</dbReference>
<dbReference type="EMBL" id="SPLM01000075">
    <property type="protein sequence ID" value="TMW61799.1"/>
    <property type="molecule type" value="Genomic_DNA"/>
</dbReference>
<evidence type="ECO:0000256" key="1">
    <source>
        <dbReference type="ARBA" id="ARBA00007447"/>
    </source>
</evidence>
<dbReference type="AlphaFoldDB" id="A0A8K1FI80"/>
<dbReference type="GO" id="GO:0004190">
    <property type="term" value="F:aspartic-type endopeptidase activity"/>
    <property type="evidence" value="ECO:0007669"/>
    <property type="project" value="InterPro"/>
</dbReference>
<dbReference type="PRINTS" id="PR00792">
    <property type="entry name" value="PEPSIN"/>
</dbReference>
<organism evidence="5 6">
    <name type="scientific">Pythium oligandrum</name>
    <name type="common">Mycoparasitic fungus</name>
    <dbReference type="NCBI Taxonomy" id="41045"/>
    <lineage>
        <taxon>Eukaryota</taxon>
        <taxon>Sar</taxon>
        <taxon>Stramenopiles</taxon>
        <taxon>Oomycota</taxon>
        <taxon>Peronosporomycetes</taxon>
        <taxon>Pythiales</taxon>
        <taxon>Pythiaceae</taxon>
        <taxon>Pythium</taxon>
    </lineage>
</organism>
<dbReference type="SUPFAM" id="SSF50630">
    <property type="entry name" value="Acid proteases"/>
    <property type="match status" value="1"/>
</dbReference>
<dbReference type="Proteomes" id="UP000794436">
    <property type="component" value="Unassembled WGS sequence"/>
</dbReference>
<dbReference type="PROSITE" id="PS51767">
    <property type="entry name" value="PEPTIDASE_A1"/>
    <property type="match status" value="1"/>
</dbReference>
<proteinExistence type="inferred from homology"/>
<dbReference type="InterPro" id="IPR033121">
    <property type="entry name" value="PEPTIDASE_A1"/>
</dbReference>
<dbReference type="PANTHER" id="PTHR47966">
    <property type="entry name" value="BETA-SITE APP-CLEAVING ENZYME, ISOFORM A-RELATED"/>
    <property type="match status" value="1"/>
</dbReference>
<gene>
    <name evidence="5" type="ORF">Poli38472_010862</name>
</gene>
<comment type="similarity">
    <text evidence="1">Belongs to the peptidase A1 family.</text>
</comment>
<protein>
    <recommendedName>
        <fullName evidence="4">Peptidase A1 domain-containing protein</fullName>
    </recommendedName>
</protein>
<keyword evidence="3" id="KW-0732">Signal</keyword>
<evidence type="ECO:0000256" key="3">
    <source>
        <dbReference type="SAM" id="SignalP"/>
    </source>
</evidence>